<feature type="non-terminal residue" evidence="2">
    <location>
        <position position="59"/>
    </location>
</feature>
<sequence length="59" mass="6618">MANSSDLNLVVDVVVPVVFVISLFIINGFVLRFIMRKRREYQELEAAAIEEPTTSASAF</sequence>
<dbReference type="AlphaFoldDB" id="A0AAD4K840"/>
<accession>A0AAD4K840</accession>
<feature type="transmembrane region" description="Helical" evidence="1">
    <location>
        <begin position="13"/>
        <end position="34"/>
    </location>
</feature>
<keyword evidence="3" id="KW-1185">Reference proteome</keyword>
<keyword evidence="1" id="KW-0812">Transmembrane</keyword>
<gene>
    <name evidence="2" type="ORF">KR093_006064</name>
</gene>
<name>A0AAD4K840_9MUSC</name>
<keyword evidence="1" id="KW-0472">Membrane</keyword>
<evidence type="ECO:0000313" key="3">
    <source>
        <dbReference type="Proteomes" id="UP001200034"/>
    </source>
</evidence>
<comment type="caution">
    <text evidence="2">The sequence shown here is derived from an EMBL/GenBank/DDBJ whole genome shotgun (WGS) entry which is preliminary data.</text>
</comment>
<organism evidence="2 3">
    <name type="scientific">Drosophila rubida</name>
    <dbReference type="NCBI Taxonomy" id="30044"/>
    <lineage>
        <taxon>Eukaryota</taxon>
        <taxon>Metazoa</taxon>
        <taxon>Ecdysozoa</taxon>
        <taxon>Arthropoda</taxon>
        <taxon>Hexapoda</taxon>
        <taxon>Insecta</taxon>
        <taxon>Pterygota</taxon>
        <taxon>Neoptera</taxon>
        <taxon>Endopterygota</taxon>
        <taxon>Diptera</taxon>
        <taxon>Brachycera</taxon>
        <taxon>Muscomorpha</taxon>
        <taxon>Ephydroidea</taxon>
        <taxon>Drosophilidae</taxon>
        <taxon>Drosophila</taxon>
    </lineage>
</organism>
<reference evidence="2" key="1">
    <citation type="journal article" date="2021" name="Mol. Ecol. Resour.">
        <title>Phylogenomic analyses of the genus Drosophila reveals genomic signals of climate adaptation.</title>
        <authorList>
            <person name="Li F."/>
            <person name="Rane R.V."/>
            <person name="Luria V."/>
            <person name="Xiong Z."/>
            <person name="Chen J."/>
            <person name="Li Z."/>
            <person name="Catullo R.A."/>
            <person name="Griffin P.C."/>
            <person name="Schiffer M."/>
            <person name="Pearce S."/>
            <person name="Lee S.F."/>
            <person name="McElroy K."/>
            <person name="Stocker A."/>
            <person name="Shirriffs J."/>
            <person name="Cockerell F."/>
            <person name="Coppin C."/>
            <person name="Sgro C.M."/>
            <person name="Karger A."/>
            <person name="Cain J.W."/>
            <person name="Weber J.A."/>
            <person name="Santpere G."/>
            <person name="Kirschner M.W."/>
            <person name="Hoffmann A.A."/>
            <person name="Oakeshott J.G."/>
            <person name="Zhang G."/>
        </authorList>
    </citation>
    <scope>NUCLEOTIDE SEQUENCE</scope>
    <source>
        <strain evidence="2">BGI-SZ-2011g</strain>
    </source>
</reference>
<evidence type="ECO:0000256" key="1">
    <source>
        <dbReference type="SAM" id="Phobius"/>
    </source>
</evidence>
<keyword evidence="1" id="KW-1133">Transmembrane helix</keyword>
<proteinExistence type="predicted"/>
<dbReference type="Proteomes" id="UP001200034">
    <property type="component" value="Unassembled WGS sequence"/>
</dbReference>
<dbReference type="EMBL" id="JAJJHW010000681">
    <property type="protein sequence ID" value="KAH8384718.1"/>
    <property type="molecule type" value="Genomic_DNA"/>
</dbReference>
<protein>
    <submittedName>
        <fullName evidence="2">Uncharacterized protein</fullName>
    </submittedName>
</protein>
<evidence type="ECO:0000313" key="2">
    <source>
        <dbReference type="EMBL" id="KAH8384718.1"/>
    </source>
</evidence>